<evidence type="ECO:0000256" key="5">
    <source>
        <dbReference type="ARBA" id="ARBA00022777"/>
    </source>
</evidence>
<evidence type="ECO:0000256" key="2">
    <source>
        <dbReference type="ARBA" id="ARBA00022527"/>
    </source>
</evidence>
<dbReference type="GO" id="GO:0032889">
    <property type="term" value="P:regulation of vacuole fusion, non-autophagic"/>
    <property type="evidence" value="ECO:0007669"/>
    <property type="project" value="TreeGrafter"/>
</dbReference>
<dbReference type="GO" id="GO:0006624">
    <property type="term" value="P:vacuolar protein processing"/>
    <property type="evidence" value="ECO:0007669"/>
    <property type="project" value="TreeGrafter"/>
</dbReference>
<dbReference type="PROSITE" id="PS50011">
    <property type="entry name" value="PROTEIN_KINASE_DOM"/>
    <property type="match status" value="1"/>
</dbReference>
<dbReference type="Gene3D" id="3.30.200.20">
    <property type="entry name" value="Phosphorylase Kinase, domain 1"/>
    <property type="match status" value="1"/>
</dbReference>
<dbReference type="GO" id="GO:0005794">
    <property type="term" value="C:Golgi apparatus"/>
    <property type="evidence" value="ECO:0007669"/>
    <property type="project" value="TreeGrafter"/>
</dbReference>
<accession>W1QCV3</accession>
<sequence length="495" mass="55342">MALLDCVGLCFPCIFNTTPVLKINQASFRILNLLGEGGFSYVYLVQSKNNHGLYALKKIRCPFGNSNFKAAMKEVDNYREFRSPFIIKSIDSSVVQEPDGSKTIYILLPYFENGSLQDIINKNSVNNARMDETEALRLFVGICRGLQSMHRHQVSKNYTIVSSMEPNDSDGADENNPFLSNVEESIRDGTELQETVSFAHRDIKPANVMLAKDGTPVLCDLGSCERARVSIKSRAQAITVQELSNEHCTLPYRAPELLDIKVGDKIDEKIDIWSLGCTLYALLYGYSPFEREELVNGANITLAISSGSYSFPPTPEYSPALKDLVRYCLVVDPAQRPSIEEVLTRALEVQREVWNEKKINVKYFEFMTSYQNGTAQIPGWNDCPDTVLNRSQTSLASLPSADAGDGADLAEIRAKLREILALPTTLSERELAYHRSKLEKATENVENLIFVGAMVDLSQQGDQKRLEQSILEYMMAKSNGSWCGSLKKVLVHAKK</sequence>
<reference evidence="12 13" key="1">
    <citation type="journal article" date="2013" name="BMC Genomics">
        <title>Genome sequence and analysis of methylotrophic yeast Hansenula polymorpha DL1.</title>
        <authorList>
            <person name="Ravin N.V."/>
            <person name="Eldarov M.A."/>
            <person name="Kadnikov V.V."/>
            <person name="Beletsky A.V."/>
            <person name="Schneider J."/>
            <person name="Mardanova E.S."/>
            <person name="Smekalova E.M."/>
            <person name="Zvereva M.I."/>
            <person name="Dontsova O.A."/>
            <person name="Mardanov A.V."/>
            <person name="Skryabin K.G."/>
        </authorList>
    </citation>
    <scope>NUCLEOTIDE SEQUENCE [LARGE SCALE GENOMIC DNA]</scope>
    <source>
        <strain evidence="13">ATCC 26012 / BCRC 20466 / JCM 22074 / NRRL Y-7560 / DL-1</strain>
    </source>
</reference>
<dbReference type="HOGENOM" id="CLU_000288_109_1_1"/>
<dbReference type="PROSITE" id="PS00107">
    <property type="entry name" value="PROTEIN_KINASE_ATP"/>
    <property type="match status" value="1"/>
</dbReference>
<dbReference type="GO" id="GO:0004674">
    <property type="term" value="F:protein serine/threonine kinase activity"/>
    <property type="evidence" value="ECO:0007669"/>
    <property type="project" value="UniProtKB-KW"/>
</dbReference>
<dbReference type="SMART" id="SM00220">
    <property type="entry name" value="S_TKc"/>
    <property type="match status" value="1"/>
</dbReference>
<dbReference type="SUPFAM" id="SSF56112">
    <property type="entry name" value="Protein kinase-like (PK-like)"/>
    <property type="match status" value="1"/>
</dbReference>
<comment type="catalytic activity">
    <reaction evidence="8">
        <text>L-seryl-[protein] + ATP = O-phospho-L-seryl-[protein] + ADP + H(+)</text>
        <dbReference type="Rhea" id="RHEA:17989"/>
        <dbReference type="Rhea" id="RHEA-COMP:9863"/>
        <dbReference type="Rhea" id="RHEA-COMP:11604"/>
        <dbReference type="ChEBI" id="CHEBI:15378"/>
        <dbReference type="ChEBI" id="CHEBI:29999"/>
        <dbReference type="ChEBI" id="CHEBI:30616"/>
        <dbReference type="ChEBI" id="CHEBI:83421"/>
        <dbReference type="ChEBI" id="CHEBI:456216"/>
        <dbReference type="EC" id="2.7.11.1"/>
    </reaction>
</comment>
<keyword evidence="3 12" id="KW-0808">Transferase</keyword>
<evidence type="ECO:0000256" key="7">
    <source>
        <dbReference type="ARBA" id="ARBA00047899"/>
    </source>
</evidence>
<evidence type="ECO:0000256" key="6">
    <source>
        <dbReference type="ARBA" id="ARBA00022840"/>
    </source>
</evidence>
<evidence type="ECO:0000313" key="13">
    <source>
        <dbReference type="Proteomes" id="UP000008673"/>
    </source>
</evidence>
<dbReference type="RefSeq" id="XP_013933637.1">
    <property type="nucleotide sequence ID" value="XM_014078162.1"/>
</dbReference>
<dbReference type="GO" id="GO:0005524">
    <property type="term" value="F:ATP binding"/>
    <property type="evidence" value="ECO:0007669"/>
    <property type="project" value="UniProtKB-UniRule"/>
</dbReference>
<dbReference type="PANTHER" id="PTHR45998:SF2">
    <property type="entry name" value="SERINE_THREONINE-PROTEIN KINASE 16"/>
    <property type="match status" value="1"/>
</dbReference>
<evidence type="ECO:0000256" key="4">
    <source>
        <dbReference type="ARBA" id="ARBA00022741"/>
    </source>
</evidence>
<keyword evidence="4 9" id="KW-0547">Nucleotide-binding</keyword>
<dbReference type="KEGG" id="opa:HPODL_01649"/>
<dbReference type="EC" id="2.7.11.1" evidence="1"/>
<comment type="similarity">
    <text evidence="10">Belongs to the protein kinase superfamily.</text>
</comment>
<dbReference type="CDD" id="cd13986">
    <property type="entry name" value="STKc_16"/>
    <property type="match status" value="1"/>
</dbReference>
<proteinExistence type="inferred from homology"/>
<feature type="binding site" evidence="9">
    <location>
        <position position="57"/>
    </location>
    <ligand>
        <name>ATP</name>
        <dbReference type="ChEBI" id="CHEBI:30616"/>
    </ligand>
</feature>
<dbReference type="OMA" id="NESHHIE"/>
<keyword evidence="6 9" id="KW-0067">ATP-binding</keyword>
<feature type="domain" description="Protein kinase" evidence="11">
    <location>
        <begin position="28"/>
        <end position="348"/>
    </location>
</feature>
<dbReference type="InterPro" id="IPR017441">
    <property type="entry name" value="Protein_kinase_ATP_BS"/>
</dbReference>
<evidence type="ECO:0000259" key="11">
    <source>
        <dbReference type="PROSITE" id="PS50011"/>
    </source>
</evidence>
<dbReference type="PROSITE" id="PS00108">
    <property type="entry name" value="PROTEIN_KINASE_ST"/>
    <property type="match status" value="1"/>
</dbReference>
<dbReference type="Pfam" id="PF00069">
    <property type="entry name" value="Pkinase"/>
    <property type="match status" value="2"/>
</dbReference>
<keyword evidence="13" id="KW-1185">Reference proteome</keyword>
<comment type="catalytic activity">
    <reaction evidence="7">
        <text>L-threonyl-[protein] + ATP = O-phospho-L-threonyl-[protein] + ADP + H(+)</text>
        <dbReference type="Rhea" id="RHEA:46608"/>
        <dbReference type="Rhea" id="RHEA-COMP:11060"/>
        <dbReference type="Rhea" id="RHEA-COMP:11605"/>
        <dbReference type="ChEBI" id="CHEBI:15378"/>
        <dbReference type="ChEBI" id="CHEBI:30013"/>
        <dbReference type="ChEBI" id="CHEBI:30616"/>
        <dbReference type="ChEBI" id="CHEBI:61977"/>
        <dbReference type="ChEBI" id="CHEBI:456216"/>
        <dbReference type="EC" id="2.7.11.1"/>
    </reaction>
</comment>
<evidence type="ECO:0000256" key="1">
    <source>
        <dbReference type="ARBA" id="ARBA00012513"/>
    </source>
</evidence>
<dbReference type="OrthoDB" id="248923at2759"/>
<dbReference type="Gene3D" id="1.10.510.10">
    <property type="entry name" value="Transferase(Phosphotransferase) domain 1"/>
    <property type="match status" value="2"/>
</dbReference>
<dbReference type="Proteomes" id="UP000008673">
    <property type="component" value="Unassembled WGS sequence"/>
</dbReference>
<dbReference type="GO" id="GO:0005773">
    <property type="term" value="C:vacuole"/>
    <property type="evidence" value="ECO:0007669"/>
    <property type="project" value="GOC"/>
</dbReference>
<evidence type="ECO:0000313" key="12">
    <source>
        <dbReference type="EMBL" id="ESW97552.1"/>
    </source>
</evidence>
<dbReference type="PANTHER" id="PTHR45998">
    <property type="entry name" value="SERINE/THREONINE-PROTEIN KINASE 16"/>
    <property type="match status" value="1"/>
</dbReference>
<dbReference type="InterPro" id="IPR008271">
    <property type="entry name" value="Ser/Thr_kinase_AS"/>
</dbReference>
<evidence type="ECO:0000256" key="8">
    <source>
        <dbReference type="ARBA" id="ARBA00048679"/>
    </source>
</evidence>
<organism evidence="12 13">
    <name type="scientific">Ogataea parapolymorpha (strain ATCC 26012 / BCRC 20466 / JCM 22074 / NRRL Y-7560 / DL-1)</name>
    <name type="common">Yeast</name>
    <name type="synonym">Hansenula polymorpha</name>
    <dbReference type="NCBI Taxonomy" id="871575"/>
    <lineage>
        <taxon>Eukaryota</taxon>
        <taxon>Fungi</taxon>
        <taxon>Dikarya</taxon>
        <taxon>Ascomycota</taxon>
        <taxon>Saccharomycotina</taxon>
        <taxon>Pichiomycetes</taxon>
        <taxon>Pichiales</taxon>
        <taxon>Pichiaceae</taxon>
        <taxon>Ogataea</taxon>
    </lineage>
</organism>
<dbReference type="STRING" id="871575.W1QCV3"/>
<dbReference type="GeneID" id="25771108"/>
<keyword evidence="5 12" id="KW-0418">Kinase</keyword>
<dbReference type="GO" id="GO:0106310">
    <property type="term" value="F:protein serine kinase activity"/>
    <property type="evidence" value="ECO:0007669"/>
    <property type="project" value="RHEA"/>
</dbReference>
<dbReference type="InterPro" id="IPR000719">
    <property type="entry name" value="Prot_kinase_dom"/>
</dbReference>
<gene>
    <name evidence="12" type="ORF">HPODL_01649</name>
</gene>
<evidence type="ECO:0000256" key="3">
    <source>
        <dbReference type="ARBA" id="ARBA00022679"/>
    </source>
</evidence>
<dbReference type="InterPro" id="IPR011009">
    <property type="entry name" value="Kinase-like_dom_sf"/>
</dbReference>
<dbReference type="AlphaFoldDB" id="W1QCV3"/>
<evidence type="ECO:0000256" key="10">
    <source>
        <dbReference type="RuleBase" id="RU000304"/>
    </source>
</evidence>
<keyword evidence="2 10" id="KW-0723">Serine/threonine-protein kinase</keyword>
<dbReference type="EMBL" id="AEOI02000009">
    <property type="protein sequence ID" value="ESW97552.1"/>
    <property type="molecule type" value="Genomic_DNA"/>
</dbReference>
<dbReference type="GO" id="GO:0030447">
    <property type="term" value="P:filamentous growth"/>
    <property type="evidence" value="ECO:0007669"/>
    <property type="project" value="UniProtKB-ARBA"/>
</dbReference>
<protein>
    <recommendedName>
        <fullName evidence="1">non-specific serine/threonine protein kinase</fullName>
        <ecNumber evidence="1">2.7.11.1</ecNumber>
    </recommendedName>
</protein>
<name>W1QCV3_OGAPD</name>
<comment type="caution">
    <text evidence="12">The sequence shown here is derived from an EMBL/GenBank/DDBJ whole genome shotgun (WGS) entry which is preliminary data.</text>
</comment>
<evidence type="ECO:0000256" key="9">
    <source>
        <dbReference type="PROSITE-ProRule" id="PRU10141"/>
    </source>
</evidence>
<dbReference type="InterPro" id="IPR052239">
    <property type="entry name" value="Ser/Thr-specific_kinases"/>
</dbReference>
<dbReference type="eggNOG" id="KOG2345">
    <property type="taxonomic scope" value="Eukaryota"/>
</dbReference>